<keyword evidence="3 6" id="KW-1133">Transmembrane helix</keyword>
<sequence>MTTMINSSLVVALGGGPNHKRSGFQYWNDSGAFKEYLLEGSLGRFLGLWAYIYCASRSLYGITRDGQARSIFPKTLENGNPAWAVGISSCGVALGFLNVTKSAGTVFRYSVSLVTFFSVLNWMAILVSHISFRRGLKAQGISIKDLPYAGFGQPWGSYYALGNQVAHVPGNATETSSLDIPAGRDDTEPVPAATHPPGTDTLRV</sequence>
<dbReference type="GO" id="GO:0016020">
    <property type="term" value="C:membrane"/>
    <property type="evidence" value="ECO:0007669"/>
    <property type="project" value="UniProtKB-SubCell"/>
</dbReference>
<evidence type="ECO:0000256" key="6">
    <source>
        <dbReference type="SAM" id="Phobius"/>
    </source>
</evidence>
<evidence type="ECO:0000313" key="8">
    <source>
        <dbReference type="EMBL" id="RSL89228.1"/>
    </source>
</evidence>
<evidence type="ECO:0000256" key="2">
    <source>
        <dbReference type="ARBA" id="ARBA00022692"/>
    </source>
</evidence>
<keyword evidence="4 6" id="KW-0472">Membrane</keyword>
<evidence type="ECO:0000313" key="9">
    <source>
        <dbReference type="Proteomes" id="UP000288429"/>
    </source>
</evidence>
<evidence type="ECO:0000256" key="4">
    <source>
        <dbReference type="ARBA" id="ARBA00023136"/>
    </source>
</evidence>
<comment type="caution">
    <text evidence="8">The sequence shown here is derived from an EMBL/GenBank/DDBJ whole genome shotgun (WGS) entry which is preliminary data.</text>
</comment>
<feature type="domain" description="Amino acid permease/ SLC12A" evidence="7">
    <location>
        <begin position="49"/>
        <end position="162"/>
    </location>
</feature>
<feature type="transmembrane region" description="Helical" evidence="6">
    <location>
        <begin position="81"/>
        <end position="100"/>
    </location>
</feature>
<evidence type="ECO:0000259" key="7">
    <source>
        <dbReference type="Pfam" id="PF00324"/>
    </source>
</evidence>
<feature type="transmembrane region" description="Helical" evidence="6">
    <location>
        <begin position="106"/>
        <end position="127"/>
    </location>
</feature>
<protein>
    <recommendedName>
        <fullName evidence="7">Amino acid permease/ SLC12A domain-containing protein</fullName>
    </recommendedName>
</protein>
<feature type="region of interest" description="Disordered" evidence="5">
    <location>
        <begin position="176"/>
        <end position="204"/>
    </location>
</feature>
<accession>A0A428SHH6</accession>
<dbReference type="Pfam" id="PF00324">
    <property type="entry name" value="AA_permease"/>
    <property type="match status" value="1"/>
</dbReference>
<keyword evidence="9" id="KW-1185">Reference proteome</keyword>
<evidence type="ECO:0000256" key="3">
    <source>
        <dbReference type="ARBA" id="ARBA00022989"/>
    </source>
</evidence>
<evidence type="ECO:0000256" key="5">
    <source>
        <dbReference type="SAM" id="MobiDB-lite"/>
    </source>
</evidence>
<dbReference type="PANTHER" id="PTHR43341:SF9">
    <property type="entry name" value="DICARBOXYLIC AMINO ACID PERMEASE"/>
    <property type="match status" value="1"/>
</dbReference>
<name>A0A428SHH6_9HYPO</name>
<gene>
    <name evidence="8" type="ORF">CDV31_015923</name>
</gene>
<dbReference type="PANTHER" id="PTHR43341">
    <property type="entry name" value="AMINO ACID PERMEASE"/>
    <property type="match status" value="1"/>
</dbReference>
<dbReference type="InterPro" id="IPR050524">
    <property type="entry name" value="APC_YAT"/>
</dbReference>
<dbReference type="Proteomes" id="UP000288429">
    <property type="component" value="Unassembled WGS sequence"/>
</dbReference>
<dbReference type="AlphaFoldDB" id="A0A428SHH6"/>
<dbReference type="InterPro" id="IPR004841">
    <property type="entry name" value="AA-permease/SLC12A_dom"/>
</dbReference>
<keyword evidence="2 6" id="KW-0812">Transmembrane</keyword>
<evidence type="ECO:0000256" key="1">
    <source>
        <dbReference type="ARBA" id="ARBA00004141"/>
    </source>
</evidence>
<proteinExistence type="predicted"/>
<organism evidence="8 9">
    <name type="scientific">Fusarium ambrosium</name>
    <dbReference type="NCBI Taxonomy" id="131363"/>
    <lineage>
        <taxon>Eukaryota</taxon>
        <taxon>Fungi</taxon>
        <taxon>Dikarya</taxon>
        <taxon>Ascomycota</taxon>
        <taxon>Pezizomycotina</taxon>
        <taxon>Sordariomycetes</taxon>
        <taxon>Hypocreomycetidae</taxon>
        <taxon>Hypocreales</taxon>
        <taxon>Nectriaceae</taxon>
        <taxon>Fusarium</taxon>
        <taxon>Fusarium solani species complex</taxon>
    </lineage>
</organism>
<comment type="subcellular location">
    <subcellularLocation>
        <location evidence="1">Membrane</location>
        <topology evidence="1">Multi-pass membrane protein</topology>
    </subcellularLocation>
</comment>
<dbReference type="GO" id="GO:0015171">
    <property type="term" value="F:amino acid transmembrane transporter activity"/>
    <property type="evidence" value="ECO:0007669"/>
    <property type="project" value="TreeGrafter"/>
</dbReference>
<dbReference type="EMBL" id="NIZV01000455">
    <property type="protein sequence ID" value="RSL89228.1"/>
    <property type="molecule type" value="Genomic_DNA"/>
</dbReference>
<reference evidence="8 9" key="1">
    <citation type="submission" date="2017-06" db="EMBL/GenBank/DDBJ databases">
        <title>Cmopartive genomic analysis of Ambrosia Fusariam Clade fungi.</title>
        <authorList>
            <person name="Stajich J.E."/>
            <person name="Carrillo J."/>
            <person name="Kijimoto T."/>
            <person name="Eskalen A."/>
            <person name="O'Donnell K."/>
            <person name="Kasson M."/>
        </authorList>
    </citation>
    <scope>NUCLEOTIDE SEQUENCE [LARGE SCALE GENOMIC DNA]</scope>
    <source>
        <strain evidence="8 9">NRRL 20438</strain>
    </source>
</reference>
<dbReference type="Gene3D" id="1.20.1740.10">
    <property type="entry name" value="Amino acid/polyamine transporter I"/>
    <property type="match status" value="1"/>
</dbReference>